<sequence length="72" mass="7592">MERAEALKVSAVAEHSLACLTNRVAPPRNSPTITTMGDEKSPTPPRAHARHSLGVGRVETRLSVCSLAETGA</sequence>
<evidence type="ECO:0000256" key="1">
    <source>
        <dbReference type="SAM" id="MobiDB-lite"/>
    </source>
</evidence>
<dbReference type="AlphaFoldDB" id="A0A8X6GY49"/>
<comment type="caution">
    <text evidence="2">The sequence shown here is derived from an EMBL/GenBank/DDBJ whole genome shotgun (WGS) entry which is preliminary data.</text>
</comment>
<gene>
    <name evidence="2" type="ORF">TNCT_674551</name>
</gene>
<evidence type="ECO:0000313" key="3">
    <source>
        <dbReference type="Proteomes" id="UP000887116"/>
    </source>
</evidence>
<organism evidence="2 3">
    <name type="scientific">Trichonephila clavata</name>
    <name type="common">Joro spider</name>
    <name type="synonym">Nephila clavata</name>
    <dbReference type="NCBI Taxonomy" id="2740835"/>
    <lineage>
        <taxon>Eukaryota</taxon>
        <taxon>Metazoa</taxon>
        <taxon>Ecdysozoa</taxon>
        <taxon>Arthropoda</taxon>
        <taxon>Chelicerata</taxon>
        <taxon>Arachnida</taxon>
        <taxon>Araneae</taxon>
        <taxon>Araneomorphae</taxon>
        <taxon>Entelegynae</taxon>
        <taxon>Araneoidea</taxon>
        <taxon>Nephilidae</taxon>
        <taxon>Trichonephila</taxon>
    </lineage>
</organism>
<keyword evidence="3" id="KW-1185">Reference proteome</keyword>
<name>A0A8X6GY49_TRICU</name>
<proteinExistence type="predicted"/>
<dbReference type="OrthoDB" id="10355085at2759"/>
<evidence type="ECO:0000313" key="2">
    <source>
        <dbReference type="EMBL" id="GFQ76089.1"/>
    </source>
</evidence>
<reference evidence="2" key="1">
    <citation type="submission" date="2020-07" db="EMBL/GenBank/DDBJ databases">
        <title>Multicomponent nature underlies the extraordinary mechanical properties of spider dragline silk.</title>
        <authorList>
            <person name="Kono N."/>
            <person name="Nakamura H."/>
            <person name="Mori M."/>
            <person name="Yoshida Y."/>
            <person name="Ohtoshi R."/>
            <person name="Malay A.D."/>
            <person name="Moran D.A.P."/>
            <person name="Tomita M."/>
            <person name="Numata K."/>
            <person name="Arakawa K."/>
        </authorList>
    </citation>
    <scope>NUCLEOTIDE SEQUENCE</scope>
</reference>
<dbReference type="Proteomes" id="UP000887116">
    <property type="component" value="Unassembled WGS sequence"/>
</dbReference>
<protein>
    <submittedName>
        <fullName evidence="2">Uncharacterized protein</fullName>
    </submittedName>
</protein>
<accession>A0A8X6GY49</accession>
<feature type="region of interest" description="Disordered" evidence="1">
    <location>
        <begin position="23"/>
        <end position="55"/>
    </location>
</feature>
<dbReference type="EMBL" id="BMAO01021626">
    <property type="protein sequence ID" value="GFQ76089.1"/>
    <property type="molecule type" value="Genomic_DNA"/>
</dbReference>